<name>B9XNI9_PEDPL</name>
<gene>
    <name evidence="1" type="ORF">Cflav_PD1719</name>
</gene>
<proteinExistence type="predicted"/>
<sequence length="51" mass="6056">MVVRFKIQFSAMKLRIRSVVVGNSRQWSVKKNWERMKGVRQMGKEAGNQKF</sequence>
<dbReference type="AlphaFoldDB" id="B9XNI9"/>
<dbReference type="Proteomes" id="UP000003688">
    <property type="component" value="Unassembled WGS sequence"/>
</dbReference>
<reference evidence="1 2" key="1">
    <citation type="journal article" date="2011" name="J. Bacteriol.">
        <title>Genome sequence of 'Pedosphaera parvula' Ellin514, an aerobic Verrucomicrobial isolate from pasture soil.</title>
        <authorList>
            <person name="Kant R."/>
            <person name="van Passel M.W."/>
            <person name="Sangwan P."/>
            <person name="Palva A."/>
            <person name="Lucas S."/>
            <person name="Copeland A."/>
            <person name="Lapidus A."/>
            <person name="Glavina Del Rio T."/>
            <person name="Dalin E."/>
            <person name="Tice H."/>
            <person name="Bruce D."/>
            <person name="Goodwin L."/>
            <person name="Pitluck S."/>
            <person name="Chertkov O."/>
            <person name="Larimer F.W."/>
            <person name="Land M.L."/>
            <person name="Hauser L."/>
            <person name="Brettin T.S."/>
            <person name="Detter J.C."/>
            <person name="Han S."/>
            <person name="de Vos W.M."/>
            <person name="Janssen P.H."/>
            <person name="Smidt H."/>
        </authorList>
    </citation>
    <scope>NUCLEOTIDE SEQUENCE [LARGE SCALE GENOMIC DNA]</scope>
    <source>
        <strain evidence="1 2">Ellin514</strain>
    </source>
</reference>
<organism evidence="1 2">
    <name type="scientific">Pedosphaera parvula (strain Ellin514)</name>
    <dbReference type="NCBI Taxonomy" id="320771"/>
    <lineage>
        <taxon>Bacteria</taxon>
        <taxon>Pseudomonadati</taxon>
        <taxon>Verrucomicrobiota</taxon>
        <taxon>Pedosphaerae</taxon>
        <taxon>Pedosphaerales</taxon>
        <taxon>Pedosphaeraceae</taxon>
        <taxon>Pedosphaera</taxon>
    </lineage>
</organism>
<accession>B9XNI9</accession>
<dbReference type="EMBL" id="ABOX02000041">
    <property type="protein sequence ID" value="EEF58529.1"/>
    <property type="molecule type" value="Genomic_DNA"/>
</dbReference>
<protein>
    <submittedName>
        <fullName evidence="1">Uncharacterized protein</fullName>
    </submittedName>
</protein>
<evidence type="ECO:0000313" key="2">
    <source>
        <dbReference type="Proteomes" id="UP000003688"/>
    </source>
</evidence>
<evidence type="ECO:0000313" key="1">
    <source>
        <dbReference type="EMBL" id="EEF58529.1"/>
    </source>
</evidence>
<keyword evidence="2" id="KW-1185">Reference proteome</keyword>
<comment type="caution">
    <text evidence="1">The sequence shown here is derived from an EMBL/GenBank/DDBJ whole genome shotgun (WGS) entry which is preliminary data.</text>
</comment>
<dbReference type="STRING" id="320771.Cflav_PD1719"/>